<dbReference type="Proteomes" id="UP000251571">
    <property type="component" value="Unassembled WGS sequence"/>
</dbReference>
<feature type="domain" description="Transcriptional repressor PaaX-like C-terminal" evidence="2">
    <location>
        <begin position="166"/>
        <end position="236"/>
    </location>
</feature>
<reference evidence="4 6" key="1">
    <citation type="submission" date="2016-10" db="EMBL/GenBank/DDBJ databases">
        <authorList>
            <person name="Cai Z."/>
        </authorList>
    </citation>
    <scope>NUCLEOTIDE SEQUENCE [LARGE SCALE GENOMIC DNA]</scope>
    <source>
        <strain evidence="4 6">DSM 25227</strain>
    </source>
</reference>
<dbReference type="PIRSF" id="PIRSF020623">
    <property type="entry name" value="PaaX"/>
    <property type="match status" value="1"/>
</dbReference>
<dbReference type="InterPro" id="IPR012906">
    <property type="entry name" value="PaaX-like_N"/>
</dbReference>
<dbReference type="Gene3D" id="1.10.10.10">
    <property type="entry name" value="Winged helix-like DNA-binding domain superfamily/Winged helix DNA-binding domain"/>
    <property type="match status" value="1"/>
</dbReference>
<dbReference type="PANTHER" id="PTHR30319">
    <property type="entry name" value="PHENYLACETIC ACID REGULATOR-RELATED TRANSCRIPTIONAL REPRESSOR"/>
    <property type="match status" value="1"/>
</dbReference>
<name>A0A2Y9A2U9_9RHOB</name>
<reference evidence="3 5" key="2">
    <citation type="submission" date="2018-03" db="EMBL/GenBank/DDBJ databases">
        <title>Genomic Encyclopedia of Archaeal and Bacterial Type Strains, Phase II (KMG-II): from individual species to whole genera.</title>
        <authorList>
            <person name="Goeker M."/>
        </authorList>
    </citation>
    <scope>NUCLEOTIDE SEQUENCE [LARGE SCALE GENOMIC DNA]</scope>
    <source>
        <strain evidence="3 5">DSM 25227</strain>
    </source>
</reference>
<dbReference type="RefSeq" id="WP_109562534.1">
    <property type="nucleotide sequence ID" value="NZ_QGDJ01000001.1"/>
</dbReference>
<dbReference type="PANTHER" id="PTHR30319:SF1">
    <property type="entry name" value="TRANSCRIPTIONAL REPRESSOR PAAX"/>
    <property type="match status" value="1"/>
</dbReference>
<evidence type="ECO:0000313" key="3">
    <source>
        <dbReference type="EMBL" id="PWJ21928.1"/>
    </source>
</evidence>
<organism evidence="4 6">
    <name type="scientific">Jannaschia seohaensis</name>
    <dbReference type="NCBI Taxonomy" id="475081"/>
    <lineage>
        <taxon>Bacteria</taxon>
        <taxon>Pseudomonadati</taxon>
        <taxon>Pseudomonadota</taxon>
        <taxon>Alphaproteobacteria</taxon>
        <taxon>Rhodobacterales</taxon>
        <taxon>Roseobacteraceae</taxon>
        <taxon>Jannaschia</taxon>
    </lineage>
</organism>
<feature type="domain" description="Transcriptional repressor PaaX-like N-terminal" evidence="1">
    <location>
        <begin position="19"/>
        <end position="87"/>
    </location>
</feature>
<dbReference type="InterPro" id="IPR036390">
    <property type="entry name" value="WH_DNA-bd_sf"/>
</dbReference>
<dbReference type="SUPFAM" id="SSF46785">
    <property type="entry name" value="Winged helix' DNA-binding domain"/>
    <property type="match status" value="1"/>
</dbReference>
<evidence type="ECO:0000259" key="1">
    <source>
        <dbReference type="Pfam" id="PF07848"/>
    </source>
</evidence>
<dbReference type="Gene3D" id="1.20.58.1460">
    <property type="match status" value="1"/>
</dbReference>
<dbReference type="GO" id="GO:0006351">
    <property type="term" value="P:DNA-templated transcription"/>
    <property type="evidence" value="ECO:0007669"/>
    <property type="project" value="InterPro"/>
</dbReference>
<dbReference type="AlphaFoldDB" id="A0A2Y9A2U9"/>
<keyword evidence="5" id="KW-1185">Reference proteome</keyword>
<sequence>MTAPHPHVLILTDGTPPRTWSVIVTIFGDLARAEGQEIDSATLARLCEAMGLRPEALRTALHRLHKEGWLERRRAGRHSVYRLSAQGRAESEAAQPRIYGPQPVTRAYVVLGPDAEGHAVAPGIRVAASPVEGPETLTYPLDRAPDWLRSALLPPETVALIGATRARFDRLAQALEADLPQDALTRAVLRVLCVHAWRRIALRLPDLPDLILPAGADLARTRARFADLREALPAPSLEAL</sequence>
<evidence type="ECO:0000313" key="4">
    <source>
        <dbReference type="EMBL" id="SSA38206.1"/>
    </source>
</evidence>
<gene>
    <name evidence="3" type="ORF">BCF38_101337</name>
    <name evidence="4" type="ORF">SAMN05421539_101337</name>
</gene>
<dbReference type="EMBL" id="UETC01000001">
    <property type="protein sequence ID" value="SSA38206.1"/>
    <property type="molecule type" value="Genomic_DNA"/>
</dbReference>
<dbReference type="Gene3D" id="3.30.70.2670">
    <property type="match status" value="1"/>
</dbReference>
<dbReference type="Proteomes" id="UP000245839">
    <property type="component" value="Unassembled WGS sequence"/>
</dbReference>
<dbReference type="InterPro" id="IPR011965">
    <property type="entry name" value="PaaX_trns_reg"/>
</dbReference>
<evidence type="ECO:0000313" key="5">
    <source>
        <dbReference type="Proteomes" id="UP000245839"/>
    </source>
</evidence>
<protein>
    <submittedName>
        <fullName evidence="4">Phenylacetic acid degradation operon negative regulatory protein</fullName>
    </submittedName>
</protein>
<evidence type="ECO:0000313" key="6">
    <source>
        <dbReference type="Proteomes" id="UP000251571"/>
    </source>
</evidence>
<dbReference type="InterPro" id="IPR013225">
    <property type="entry name" value="PaaX_C"/>
</dbReference>
<accession>A0A2Y9A2U9</accession>
<dbReference type="EMBL" id="QGDJ01000001">
    <property type="protein sequence ID" value="PWJ21928.1"/>
    <property type="molecule type" value="Genomic_DNA"/>
</dbReference>
<dbReference type="Pfam" id="PF08223">
    <property type="entry name" value="PaaX_C"/>
    <property type="match status" value="1"/>
</dbReference>
<evidence type="ECO:0000259" key="2">
    <source>
        <dbReference type="Pfam" id="PF08223"/>
    </source>
</evidence>
<proteinExistence type="predicted"/>
<dbReference type="OrthoDB" id="2270427at2"/>
<dbReference type="InterPro" id="IPR036388">
    <property type="entry name" value="WH-like_DNA-bd_sf"/>
</dbReference>
<dbReference type="Pfam" id="PF07848">
    <property type="entry name" value="PaaX"/>
    <property type="match status" value="1"/>
</dbReference>